<evidence type="ECO:0000256" key="5">
    <source>
        <dbReference type="ARBA" id="ARBA00023203"/>
    </source>
</evidence>
<accession>A0A6A4ZZ46</accession>
<dbReference type="PROSITE" id="PS51456">
    <property type="entry name" value="MYOSIN_MOTOR"/>
    <property type="match status" value="1"/>
</dbReference>
<dbReference type="SMART" id="SM00242">
    <property type="entry name" value="MYSc"/>
    <property type="match status" value="1"/>
</dbReference>
<dbReference type="InterPro" id="IPR027417">
    <property type="entry name" value="P-loop_NTPase"/>
</dbReference>
<comment type="caution">
    <text evidence="8">The sequence shown here is derived from an EMBL/GenBank/DDBJ whole genome shotgun (WGS) entry which is preliminary data.</text>
</comment>
<dbReference type="Pfam" id="PF00063">
    <property type="entry name" value="Myosin_head"/>
    <property type="match status" value="1"/>
</dbReference>
<reference evidence="8 9" key="1">
    <citation type="submission" date="2019-06" db="EMBL/GenBank/DDBJ databases">
        <title>Genomics analysis of Aphanomyces spp. identifies a new class of oomycete effector associated with host adaptation.</title>
        <authorList>
            <person name="Gaulin E."/>
        </authorList>
    </citation>
    <scope>NUCLEOTIDE SEQUENCE [LARGE SCALE GENOMIC DNA]</scope>
    <source>
        <strain evidence="8 9">E</strain>
    </source>
</reference>
<keyword evidence="4 6" id="KW-0505">Motor protein</keyword>
<dbReference type="GO" id="GO:0007015">
    <property type="term" value="P:actin filament organization"/>
    <property type="evidence" value="ECO:0007669"/>
    <property type="project" value="TreeGrafter"/>
</dbReference>
<dbReference type="GO" id="GO:0005524">
    <property type="term" value="F:ATP binding"/>
    <property type="evidence" value="ECO:0007669"/>
    <property type="project" value="UniProtKB-UniRule"/>
</dbReference>
<keyword evidence="5 6" id="KW-0009">Actin-binding</keyword>
<dbReference type="InterPro" id="IPR036961">
    <property type="entry name" value="Kinesin_motor_dom_sf"/>
</dbReference>
<keyword evidence="3 6" id="KW-0518">Myosin</keyword>
<dbReference type="SUPFAM" id="SSF52540">
    <property type="entry name" value="P-loop containing nucleoside triphosphate hydrolases"/>
    <property type="match status" value="1"/>
</dbReference>
<dbReference type="Proteomes" id="UP000469452">
    <property type="component" value="Unassembled WGS sequence"/>
</dbReference>
<dbReference type="Gene3D" id="3.40.850.10">
    <property type="entry name" value="Kinesin motor domain"/>
    <property type="match status" value="1"/>
</dbReference>
<protein>
    <recommendedName>
        <fullName evidence="7">Myosin motor domain-containing protein</fullName>
    </recommendedName>
</protein>
<dbReference type="PRINTS" id="PR00193">
    <property type="entry name" value="MYOSINHEAVY"/>
</dbReference>
<evidence type="ECO:0000259" key="7">
    <source>
        <dbReference type="PROSITE" id="PS51456"/>
    </source>
</evidence>
<dbReference type="PANTHER" id="PTHR13140:SF845">
    <property type="entry name" value="MYOSIN-LIKE PROTEIN"/>
    <property type="match status" value="1"/>
</dbReference>
<evidence type="ECO:0000256" key="6">
    <source>
        <dbReference type="PROSITE-ProRule" id="PRU00782"/>
    </source>
</evidence>
<dbReference type="GO" id="GO:0000146">
    <property type="term" value="F:microfilament motor activity"/>
    <property type="evidence" value="ECO:0007669"/>
    <property type="project" value="TreeGrafter"/>
</dbReference>
<dbReference type="GO" id="GO:0016459">
    <property type="term" value="C:myosin complex"/>
    <property type="evidence" value="ECO:0007669"/>
    <property type="project" value="UniProtKB-KW"/>
</dbReference>
<dbReference type="GO" id="GO:0005737">
    <property type="term" value="C:cytoplasm"/>
    <property type="evidence" value="ECO:0007669"/>
    <property type="project" value="TreeGrafter"/>
</dbReference>
<proteinExistence type="inferred from homology"/>
<organism evidence="8 9">
    <name type="scientific">Aphanomyces astaci</name>
    <name type="common">Crayfish plague agent</name>
    <dbReference type="NCBI Taxonomy" id="112090"/>
    <lineage>
        <taxon>Eukaryota</taxon>
        <taxon>Sar</taxon>
        <taxon>Stramenopiles</taxon>
        <taxon>Oomycota</taxon>
        <taxon>Saprolegniomycetes</taxon>
        <taxon>Saprolegniales</taxon>
        <taxon>Verrucalvaceae</taxon>
        <taxon>Aphanomyces</taxon>
    </lineage>
</organism>
<keyword evidence="2 6" id="KW-0067">ATP-binding</keyword>
<dbReference type="AlphaFoldDB" id="A0A6A4ZZ46"/>
<gene>
    <name evidence="8" type="ORF">AaE_008729</name>
</gene>
<comment type="caution">
    <text evidence="6">Lacks conserved residue(s) required for the propagation of feature annotation.</text>
</comment>
<evidence type="ECO:0000256" key="1">
    <source>
        <dbReference type="ARBA" id="ARBA00022741"/>
    </source>
</evidence>
<feature type="domain" description="Myosin motor" evidence="7">
    <location>
        <begin position="1"/>
        <end position="178"/>
    </location>
</feature>
<name>A0A6A4ZZ46_APHAT</name>
<dbReference type="InterPro" id="IPR001609">
    <property type="entry name" value="Myosin_head_motor_dom-like"/>
</dbReference>
<evidence type="ECO:0000313" key="8">
    <source>
        <dbReference type="EMBL" id="KAF0740791.1"/>
    </source>
</evidence>
<dbReference type="EMBL" id="VJMI01014560">
    <property type="protein sequence ID" value="KAF0740791.1"/>
    <property type="molecule type" value="Genomic_DNA"/>
</dbReference>
<evidence type="ECO:0000256" key="2">
    <source>
        <dbReference type="ARBA" id="ARBA00022840"/>
    </source>
</evidence>
<evidence type="ECO:0000313" key="9">
    <source>
        <dbReference type="Proteomes" id="UP000469452"/>
    </source>
</evidence>
<sequence>MLLPNVSDMDNLHEAPLLDLLRRRYMEDLIYTFTGDILISINPYKNIPLLYNFPDIGSLSKQENPTPHVYVTADGAYRALQSTGKCQSILVSGESGAGKTEAAKYIMRYLANISQSSKSSHVNGGGSVEQCVLQSNPLLEAFGNAKTIRNDNSRYADTERSYVTAVPRSTAQKDATSH</sequence>
<dbReference type="GO" id="GO:0016020">
    <property type="term" value="C:membrane"/>
    <property type="evidence" value="ECO:0007669"/>
    <property type="project" value="TreeGrafter"/>
</dbReference>
<evidence type="ECO:0000256" key="4">
    <source>
        <dbReference type="ARBA" id="ARBA00023175"/>
    </source>
</evidence>
<dbReference type="PANTHER" id="PTHR13140">
    <property type="entry name" value="MYOSIN"/>
    <property type="match status" value="1"/>
</dbReference>
<comment type="similarity">
    <text evidence="6">Belongs to the TRAFAC class myosin-kinesin ATPase superfamily. Myosin family.</text>
</comment>
<dbReference type="GO" id="GO:0051015">
    <property type="term" value="F:actin filament binding"/>
    <property type="evidence" value="ECO:0007669"/>
    <property type="project" value="TreeGrafter"/>
</dbReference>
<evidence type="ECO:0000256" key="3">
    <source>
        <dbReference type="ARBA" id="ARBA00023123"/>
    </source>
</evidence>
<feature type="binding site" evidence="6">
    <location>
        <begin position="93"/>
        <end position="100"/>
    </location>
    <ligand>
        <name>ATP</name>
        <dbReference type="ChEBI" id="CHEBI:30616"/>
    </ligand>
</feature>
<keyword evidence="1 6" id="KW-0547">Nucleotide-binding</keyword>